<dbReference type="Proteomes" id="UP000233435">
    <property type="component" value="Unassembled WGS sequence"/>
</dbReference>
<name>A0A2N3HP92_9FLAO</name>
<protein>
    <submittedName>
        <fullName evidence="1">Uncharacterized protein</fullName>
    </submittedName>
</protein>
<keyword evidence="2" id="KW-1185">Reference proteome</keyword>
<evidence type="ECO:0000313" key="2">
    <source>
        <dbReference type="Proteomes" id="UP000233435"/>
    </source>
</evidence>
<dbReference type="RefSeq" id="WP_106658102.1">
    <property type="nucleotide sequence ID" value="NZ_PJEO01000008.1"/>
</dbReference>
<comment type="caution">
    <text evidence="1">The sequence shown here is derived from an EMBL/GenBank/DDBJ whole genome shotgun (WGS) entry which is preliminary data.</text>
</comment>
<organism evidence="1 2">
    <name type="scientific">Confluentibacter flavum</name>
    <dbReference type="NCBI Taxonomy" id="1909700"/>
    <lineage>
        <taxon>Bacteria</taxon>
        <taxon>Pseudomonadati</taxon>
        <taxon>Bacteroidota</taxon>
        <taxon>Flavobacteriia</taxon>
        <taxon>Flavobacteriales</taxon>
        <taxon>Flavobacteriaceae</taxon>
        <taxon>Confluentibacter</taxon>
    </lineage>
</organism>
<proteinExistence type="predicted"/>
<dbReference type="EMBL" id="PJEO01000008">
    <property type="protein sequence ID" value="PKQ46765.1"/>
    <property type="molecule type" value="Genomic_DNA"/>
</dbReference>
<dbReference type="AlphaFoldDB" id="A0A2N3HP92"/>
<dbReference type="OrthoDB" id="1345445at2"/>
<evidence type="ECO:0000313" key="1">
    <source>
        <dbReference type="EMBL" id="PKQ46765.1"/>
    </source>
</evidence>
<sequence>MNKLNIKLIACIIIFSLNLISCRKEENKKIKSRAEMAYIEFEFDFPDTVYLNKKYHGEIKYKSGFDEIITTFNDKHKNRYTRFIAAKTTSDINYSVERLRKIATDTFGAIDNRTIPFYDIKFSKLGVNYIDGIINDIVLIVPKDTDKNEYYPLLRNEIRATHKVFVIDEK</sequence>
<gene>
    <name evidence="1" type="ORF">CSW08_01280</name>
</gene>
<accession>A0A2N3HP92</accession>
<reference evidence="1 2" key="1">
    <citation type="submission" date="2017-12" db="EMBL/GenBank/DDBJ databases">
        <title>Confluentibacter flavum sp. nov., isolated from the saline lake.</title>
        <authorList>
            <person name="Yu L."/>
        </authorList>
    </citation>
    <scope>NUCLEOTIDE SEQUENCE [LARGE SCALE GENOMIC DNA]</scope>
    <source>
        <strain evidence="1 2">3B</strain>
    </source>
</reference>